<keyword evidence="2" id="KW-1185">Reference proteome</keyword>
<evidence type="ECO:0000313" key="1">
    <source>
        <dbReference type="EMBL" id="RNA05149.1"/>
    </source>
</evidence>
<dbReference type="Proteomes" id="UP000276133">
    <property type="component" value="Unassembled WGS sequence"/>
</dbReference>
<reference evidence="1 2" key="1">
    <citation type="journal article" date="2018" name="Sci. Rep.">
        <title>Genomic signatures of local adaptation to the degree of environmental predictability in rotifers.</title>
        <authorList>
            <person name="Franch-Gras L."/>
            <person name="Hahn C."/>
            <person name="Garcia-Roger E.M."/>
            <person name="Carmona M.J."/>
            <person name="Serra M."/>
            <person name="Gomez A."/>
        </authorList>
    </citation>
    <scope>NUCLEOTIDE SEQUENCE [LARGE SCALE GENOMIC DNA]</scope>
    <source>
        <strain evidence="1">HYR1</strain>
    </source>
</reference>
<protein>
    <submittedName>
        <fullName evidence="1">Uncharacterized protein</fullName>
    </submittedName>
</protein>
<dbReference type="EMBL" id="REGN01007836">
    <property type="protein sequence ID" value="RNA05149.1"/>
    <property type="molecule type" value="Genomic_DNA"/>
</dbReference>
<dbReference type="AlphaFoldDB" id="A0A3M7Q1W9"/>
<accession>A0A3M7Q1W9</accession>
<sequence>MYSSIKISNLFKINKSPDEPDYLQYFIITKFRLISDLNRFFFIFTYKNKLSIQEEAFCFLINKASPSNVKQEIDYYASFIFFDDYVCNNLPVYVSEAVDFVTEKKK</sequence>
<proteinExistence type="predicted"/>
<organism evidence="1 2">
    <name type="scientific">Brachionus plicatilis</name>
    <name type="common">Marine rotifer</name>
    <name type="synonym">Brachionus muelleri</name>
    <dbReference type="NCBI Taxonomy" id="10195"/>
    <lineage>
        <taxon>Eukaryota</taxon>
        <taxon>Metazoa</taxon>
        <taxon>Spiralia</taxon>
        <taxon>Gnathifera</taxon>
        <taxon>Rotifera</taxon>
        <taxon>Eurotatoria</taxon>
        <taxon>Monogononta</taxon>
        <taxon>Pseudotrocha</taxon>
        <taxon>Ploima</taxon>
        <taxon>Brachionidae</taxon>
        <taxon>Brachionus</taxon>
    </lineage>
</organism>
<name>A0A3M7Q1W9_BRAPC</name>
<evidence type="ECO:0000313" key="2">
    <source>
        <dbReference type="Proteomes" id="UP000276133"/>
    </source>
</evidence>
<gene>
    <name evidence="1" type="ORF">BpHYR1_048288</name>
</gene>
<comment type="caution">
    <text evidence="1">The sequence shown here is derived from an EMBL/GenBank/DDBJ whole genome shotgun (WGS) entry which is preliminary data.</text>
</comment>